<dbReference type="Proteomes" id="UP000035963">
    <property type="component" value="Unassembled WGS sequence"/>
</dbReference>
<sequence>MDLARDLIRLYGFSEEQIRIVFTGLRPGEKLYEELLADDETTTRTPHPKLRIAQARGVPNHFLDELLPWLMQHRVLADDEVRRDLRRWVPEYQTTMSPALTSVPPLRVGSTN</sequence>
<protein>
    <recommendedName>
        <fullName evidence="1">Polysaccharide biosynthesis protein CapD-like domain-containing protein</fullName>
    </recommendedName>
</protein>
<dbReference type="PATRIC" id="fig|908627.4.peg.530"/>
<evidence type="ECO:0000313" key="2">
    <source>
        <dbReference type="EMBL" id="KLU27823.1"/>
    </source>
</evidence>
<dbReference type="EMBL" id="AEJF01000013">
    <property type="protein sequence ID" value="KLU27823.1"/>
    <property type="molecule type" value="Genomic_DNA"/>
</dbReference>
<comment type="caution">
    <text evidence="2">The sequence shown here is derived from an EMBL/GenBank/DDBJ whole genome shotgun (WGS) entry which is preliminary data.</text>
</comment>
<name>A0A0J1G6C6_9BURK</name>
<gene>
    <name evidence="2" type="ORF">EOS_02385</name>
</gene>
<dbReference type="PANTHER" id="PTHR43318:SF1">
    <property type="entry name" value="POLYSACCHARIDE BIOSYNTHESIS PROTEIN EPSC-RELATED"/>
    <property type="match status" value="1"/>
</dbReference>
<reference evidence="2 3" key="1">
    <citation type="journal article" date="2015" name="Genome Announc.">
        <title>Draft Genome Sequence of Burkholderia sp. Strain PML1(12), an Ectomycorrhizosphere-Inhabiting Bacterium with Effective Mineral-Weathering Ability.</title>
        <authorList>
            <person name="Uroz S."/>
            <person name="Oger P."/>
        </authorList>
    </citation>
    <scope>NUCLEOTIDE SEQUENCE [LARGE SCALE GENOMIC DNA]</scope>
    <source>
        <strain evidence="3">PML1(12)</strain>
    </source>
</reference>
<dbReference type="InterPro" id="IPR051203">
    <property type="entry name" value="Polysaccharide_Synthase-Rel"/>
</dbReference>
<feature type="domain" description="Polysaccharide biosynthesis protein CapD-like" evidence="1">
    <location>
        <begin position="1"/>
        <end position="53"/>
    </location>
</feature>
<proteinExistence type="predicted"/>
<evidence type="ECO:0000259" key="1">
    <source>
        <dbReference type="Pfam" id="PF02719"/>
    </source>
</evidence>
<organism evidence="2 3">
    <name type="scientific">Caballeronia mineralivorans PML1(12)</name>
    <dbReference type="NCBI Taxonomy" id="908627"/>
    <lineage>
        <taxon>Bacteria</taxon>
        <taxon>Pseudomonadati</taxon>
        <taxon>Pseudomonadota</taxon>
        <taxon>Betaproteobacteria</taxon>
        <taxon>Burkholderiales</taxon>
        <taxon>Burkholderiaceae</taxon>
        <taxon>Caballeronia</taxon>
    </lineage>
</organism>
<dbReference type="Pfam" id="PF02719">
    <property type="entry name" value="Polysacc_synt_2"/>
    <property type="match status" value="1"/>
</dbReference>
<dbReference type="AlphaFoldDB" id="A0A0J1G6C6"/>
<dbReference type="Gene3D" id="3.40.50.720">
    <property type="entry name" value="NAD(P)-binding Rossmann-like Domain"/>
    <property type="match status" value="1"/>
</dbReference>
<keyword evidence="3" id="KW-1185">Reference proteome</keyword>
<dbReference type="PANTHER" id="PTHR43318">
    <property type="entry name" value="UDP-N-ACETYLGLUCOSAMINE 4,6-DEHYDRATASE"/>
    <property type="match status" value="1"/>
</dbReference>
<accession>A0A0J1G6C6</accession>
<evidence type="ECO:0000313" key="3">
    <source>
        <dbReference type="Proteomes" id="UP000035963"/>
    </source>
</evidence>
<dbReference type="InterPro" id="IPR003869">
    <property type="entry name" value="Polysac_CapD-like"/>
</dbReference>